<dbReference type="GO" id="GO:0016787">
    <property type="term" value="F:hydrolase activity"/>
    <property type="evidence" value="ECO:0007669"/>
    <property type="project" value="UniProtKB-KW"/>
</dbReference>
<dbReference type="Pfam" id="PF00561">
    <property type="entry name" value="Abhydrolase_1"/>
    <property type="match status" value="1"/>
</dbReference>
<comment type="caution">
    <text evidence="2">The sequence shown here is derived from an EMBL/GenBank/DDBJ whole genome shotgun (WGS) entry which is preliminary data.</text>
</comment>
<proteinExistence type="predicted"/>
<evidence type="ECO:0000259" key="1">
    <source>
        <dbReference type="Pfam" id="PF00561"/>
    </source>
</evidence>
<gene>
    <name evidence="2" type="ORF">GCM10009668_01320</name>
</gene>
<evidence type="ECO:0000313" key="2">
    <source>
        <dbReference type="EMBL" id="GAA1090476.1"/>
    </source>
</evidence>
<keyword evidence="3" id="KW-1185">Reference proteome</keyword>
<evidence type="ECO:0000313" key="3">
    <source>
        <dbReference type="Proteomes" id="UP001501581"/>
    </source>
</evidence>
<protein>
    <submittedName>
        <fullName evidence="2">Alpha/beta fold hydrolase</fullName>
    </submittedName>
</protein>
<dbReference type="PANTHER" id="PTHR43798">
    <property type="entry name" value="MONOACYLGLYCEROL LIPASE"/>
    <property type="match status" value="1"/>
</dbReference>
<dbReference type="Proteomes" id="UP001501581">
    <property type="component" value="Unassembled WGS sequence"/>
</dbReference>
<name>A0ABN1TJJ0_9ACTN</name>
<dbReference type="PRINTS" id="PR00111">
    <property type="entry name" value="ABHYDROLASE"/>
</dbReference>
<dbReference type="Gene3D" id="3.40.50.1820">
    <property type="entry name" value="alpha/beta hydrolase"/>
    <property type="match status" value="1"/>
</dbReference>
<dbReference type="EMBL" id="BAAALG010000001">
    <property type="protein sequence ID" value="GAA1090476.1"/>
    <property type="molecule type" value="Genomic_DNA"/>
</dbReference>
<dbReference type="InterPro" id="IPR029058">
    <property type="entry name" value="AB_hydrolase_fold"/>
</dbReference>
<organism evidence="2 3">
    <name type="scientific">Nocardioides dubius</name>
    <dbReference type="NCBI Taxonomy" id="317019"/>
    <lineage>
        <taxon>Bacteria</taxon>
        <taxon>Bacillati</taxon>
        <taxon>Actinomycetota</taxon>
        <taxon>Actinomycetes</taxon>
        <taxon>Propionibacteriales</taxon>
        <taxon>Nocardioidaceae</taxon>
        <taxon>Nocardioides</taxon>
    </lineage>
</organism>
<sequence length="282" mass="30132">MSISTLLPVEAFTALDVPDTGLHGRETGQGAPLVVLHGFAPGIDSATEFSHQIASLSAHYRVVMLDLPGFGASAHLPIGEDYLADAVDRLVATLDALGIDRASVLATSLGGWVTLRAALDHPDRFARLALLAPGILNVNSAGARPPEGARALSSFLARPSEPAMLAWLESQVGDPSALTDQDVDVEMERAMAPGAIARLKSVSRTFDGWDQESALWMQCWKVEHPVLLLWGRENRDFLLDGALYGARRMPNADVVALSGCGGRAHHERADAVTRLVSDFLTL</sequence>
<reference evidence="2 3" key="1">
    <citation type="journal article" date="2019" name="Int. J. Syst. Evol. Microbiol.">
        <title>The Global Catalogue of Microorganisms (GCM) 10K type strain sequencing project: providing services to taxonomists for standard genome sequencing and annotation.</title>
        <authorList>
            <consortium name="The Broad Institute Genomics Platform"/>
            <consortium name="The Broad Institute Genome Sequencing Center for Infectious Disease"/>
            <person name="Wu L."/>
            <person name="Ma J."/>
        </authorList>
    </citation>
    <scope>NUCLEOTIDE SEQUENCE [LARGE SCALE GENOMIC DNA]</scope>
    <source>
        <strain evidence="2 3">JCM 13008</strain>
    </source>
</reference>
<dbReference type="SUPFAM" id="SSF53474">
    <property type="entry name" value="alpha/beta-Hydrolases"/>
    <property type="match status" value="1"/>
</dbReference>
<dbReference type="RefSeq" id="WP_343990196.1">
    <property type="nucleotide sequence ID" value="NZ_BAAALG010000001.1"/>
</dbReference>
<dbReference type="InterPro" id="IPR000073">
    <property type="entry name" value="AB_hydrolase_1"/>
</dbReference>
<feature type="domain" description="AB hydrolase-1" evidence="1">
    <location>
        <begin position="32"/>
        <end position="261"/>
    </location>
</feature>
<dbReference type="InterPro" id="IPR050266">
    <property type="entry name" value="AB_hydrolase_sf"/>
</dbReference>
<accession>A0ABN1TJJ0</accession>
<keyword evidence="2" id="KW-0378">Hydrolase</keyword>